<evidence type="ECO:0000313" key="2">
    <source>
        <dbReference type="EMBL" id="KJF44163.1"/>
    </source>
</evidence>
<keyword evidence="3" id="KW-1185">Reference proteome</keyword>
<keyword evidence="1" id="KW-0732">Signal</keyword>
<feature type="signal peptide" evidence="1">
    <location>
        <begin position="1"/>
        <end position="21"/>
    </location>
</feature>
<feature type="chain" id="PRO_5002331300" description="YD repeat-containing protein" evidence="1">
    <location>
        <begin position="22"/>
        <end position="1001"/>
    </location>
</feature>
<reference evidence="2 3" key="1">
    <citation type="submission" date="2014-09" db="EMBL/GenBank/DDBJ databases">
        <title>Draft Genome Sequence of Draconibacterium sp. JN14CK-3.</title>
        <authorList>
            <person name="Dong C."/>
            <person name="Lai Q."/>
            <person name="Shao Z."/>
        </authorList>
    </citation>
    <scope>NUCLEOTIDE SEQUENCE [LARGE SCALE GENOMIC DNA]</scope>
    <source>
        <strain evidence="2 3">JN14CK-3</strain>
    </source>
</reference>
<dbReference type="EMBL" id="JRHC01000001">
    <property type="protein sequence ID" value="KJF44163.1"/>
    <property type="molecule type" value="Genomic_DNA"/>
</dbReference>
<gene>
    <name evidence="2" type="ORF">LH29_01145</name>
</gene>
<name>A0A0D8JE82_9BACT</name>
<dbReference type="STRING" id="1544798.LH29_01145"/>
<evidence type="ECO:0008006" key="4">
    <source>
        <dbReference type="Google" id="ProtNLM"/>
    </source>
</evidence>
<sequence length="1001" mass="114442">MKLKIKLLFNVLVFFVVQSYAQQDSPQTKTMEVEVDSILETASFGIQALTAETGLSSDIIPPSPEIEMINKFTDYPVNTQTGLPEVNVPLYEVVCGDLKLPISISYHASGRKTYDRNGPIGLHWVLNTGGLVSRTVYGIRDDDVWKFPSPFPIVETLTVQDDFDFLAGVNQSLGVVTKYDTEYDIFSYSYNGGSGNFILKDINNNKVPEVIPNKKIQINVHQATPPASTSYYFDYIEMLDEFGVYYRFGKSIISGESNRETSGNATTAWFISEIISANKQDTIHFKYTTTGKVRRTYPQQIKLRDDHRYVNSHKSETFADKSDTEVTFSTSYGSARISEIIFNNGRVHFTLNGSTDIIDKMGVYHENELIRTIEFPKTLLDAPVGLSTFDASQALIYKLDNVLFKDKSGTTVKQYEFDYYPSTKFNVRQSDWWGYYNRASSTSYRIPVFDNIPWVGTNGLPSTISIGNSAADRIPDLTGMQSGMLKSVTYPTGGQTEFIYEHNYYKTALSQEVKKCGGLRIAQKKITDNSGKTIIKTYKYGTNECGYGIINNEPGIGMIGYENTVVGLLNWDGWCRVYPAQELELYRERYYFSDILPQYSIYFDRPVIYPEVTEYDGEIGNNNGKIIYSYESLKQYFAELPYSCTDCSISRKYVRKFDYWRMNQLKEKVIFDKNGNKIRKEIYKYTSKPKEEITGMHLEQIYVYPNFDKEECASTFPHPIFSFNDYTVSSGVKLLSSQTEIMYYGANDSIEAKTNYTYNDNQLLSKTEKIDNNGNLITTYYYPDDYNAEQNFSVLRDSVKNIVGKPIDTRTYKGTDLIAGTQTKYNDYGQPIEVFQMERQEGDPDIPIDINNPYTFIQKADYSYNTNKRLQEAAPVDNIKTIFIWGYNANYPVAKIDNISAGSLSSVILNIENHSFTCSNVFADIQTDVNYLRLQLSDYVNNSDYKVSFYTYKPLVGMTSETGPDGRTTYYEYDDFGRLKLVRNHTGEITNKYHYQHGTDQ</sequence>
<evidence type="ECO:0000313" key="3">
    <source>
        <dbReference type="Proteomes" id="UP000032544"/>
    </source>
</evidence>
<proteinExistence type="predicted"/>
<evidence type="ECO:0000256" key="1">
    <source>
        <dbReference type="SAM" id="SignalP"/>
    </source>
</evidence>
<dbReference type="OrthoDB" id="9814627at2"/>
<organism evidence="2 3">
    <name type="scientific">Draconibacterium sediminis</name>
    <dbReference type="NCBI Taxonomy" id="1544798"/>
    <lineage>
        <taxon>Bacteria</taxon>
        <taxon>Pseudomonadati</taxon>
        <taxon>Bacteroidota</taxon>
        <taxon>Bacteroidia</taxon>
        <taxon>Marinilabiliales</taxon>
        <taxon>Prolixibacteraceae</taxon>
        <taxon>Draconibacterium</taxon>
    </lineage>
</organism>
<dbReference type="AlphaFoldDB" id="A0A0D8JE82"/>
<dbReference type="Proteomes" id="UP000032544">
    <property type="component" value="Unassembled WGS sequence"/>
</dbReference>
<dbReference type="RefSeq" id="WP_045025726.1">
    <property type="nucleotide sequence ID" value="NZ_JRHC01000001.1"/>
</dbReference>
<dbReference type="PATRIC" id="fig|1544798.3.peg.233"/>
<protein>
    <recommendedName>
        <fullName evidence="4">YD repeat-containing protein</fullName>
    </recommendedName>
</protein>
<accession>A0A0D8JE82</accession>
<comment type="caution">
    <text evidence="2">The sequence shown here is derived from an EMBL/GenBank/DDBJ whole genome shotgun (WGS) entry which is preliminary data.</text>
</comment>